<comment type="caution">
    <text evidence="3">The sequence shown here is derived from an EMBL/GenBank/DDBJ whole genome shotgun (WGS) entry which is preliminary data.</text>
</comment>
<proteinExistence type="predicted"/>
<accession>A0A941ID79</accession>
<dbReference type="RefSeq" id="WP_121605742.1">
    <property type="nucleotide sequence ID" value="NZ_BAAACY010000003.1"/>
</dbReference>
<feature type="transmembrane region" description="Helical" evidence="1">
    <location>
        <begin position="120"/>
        <end position="137"/>
    </location>
</feature>
<gene>
    <name evidence="3" type="ORF">KCX74_12565</name>
</gene>
<feature type="transmembrane region" description="Helical" evidence="1">
    <location>
        <begin position="9"/>
        <end position="27"/>
    </location>
</feature>
<feature type="transmembrane region" description="Helical" evidence="1">
    <location>
        <begin position="39"/>
        <end position="58"/>
    </location>
</feature>
<dbReference type="AlphaFoldDB" id="A0A941ID79"/>
<dbReference type="EMBL" id="JAGSOT010000036">
    <property type="protein sequence ID" value="MBR7796875.1"/>
    <property type="molecule type" value="Genomic_DNA"/>
</dbReference>
<keyword evidence="1" id="KW-0812">Transmembrane</keyword>
<keyword evidence="1" id="KW-0472">Membrane</keyword>
<reference evidence="3" key="1">
    <citation type="submission" date="2021-04" db="EMBL/GenBank/DDBJ databases">
        <title>Isolation and polyphasic classification of algal microorganism.</title>
        <authorList>
            <person name="Wang S."/>
        </authorList>
    </citation>
    <scope>NUCLEOTIDE SEQUENCE</scope>
    <source>
        <strain evidence="3">720a</strain>
    </source>
</reference>
<protein>
    <submittedName>
        <fullName evidence="3">Tripartite tricarboxylate transporter TctB family protein</fullName>
    </submittedName>
</protein>
<evidence type="ECO:0000256" key="1">
    <source>
        <dbReference type="SAM" id="Phobius"/>
    </source>
</evidence>
<feature type="domain" description="DUF1468" evidence="2">
    <location>
        <begin position="10"/>
        <end position="146"/>
    </location>
</feature>
<dbReference type="Proteomes" id="UP000675284">
    <property type="component" value="Unassembled WGS sequence"/>
</dbReference>
<evidence type="ECO:0000259" key="2">
    <source>
        <dbReference type="Pfam" id="PF07331"/>
    </source>
</evidence>
<name>A0A941ID79_9BACI</name>
<evidence type="ECO:0000313" key="3">
    <source>
        <dbReference type="EMBL" id="MBR7796875.1"/>
    </source>
</evidence>
<dbReference type="Pfam" id="PF07331">
    <property type="entry name" value="TctB"/>
    <property type="match status" value="1"/>
</dbReference>
<dbReference type="InterPro" id="IPR009936">
    <property type="entry name" value="DUF1468"/>
</dbReference>
<keyword evidence="1" id="KW-1133">Transmembrane helix</keyword>
<keyword evidence="4" id="KW-1185">Reference proteome</keyword>
<sequence length="152" mass="17481">MFKALNQRISIILLIIAVAYLVMAYQLPAYPYTPVDADVIPKGLGYLLVFLSICLFFAKDSETEEQRSRRNIPLKDIGTLIAVFLFILLYITLLEFLGFIITTTLFIYFCSWFLGYKKHLTNGVVALIFPIFMYITFTKFLQISLPQGLLPF</sequence>
<organism evidence="3 4">
    <name type="scientific">Virgibacillus salarius</name>
    <dbReference type="NCBI Taxonomy" id="447199"/>
    <lineage>
        <taxon>Bacteria</taxon>
        <taxon>Bacillati</taxon>
        <taxon>Bacillota</taxon>
        <taxon>Bacilli</taxon>
        <taxon>Bacillales</taxon>
        <taxon>Bacillaceae</taxon>
        <taxon>Virgibacillus</taxon>
    </lineage>
</organism>
<evidence type="ECO:0000313" key="4">
    <source>
        <dbReference type="Proteomes" id="UP000675284"/>
    </source>
</evidence>
<feature type="transmembrane region" description="Helical" evidence="1">
    <location>
        <begin position="79"/>
        <end position="108"/>
    </location>
</feature>